<evidence type="ECO:0000256" key="1">
    <source>
        <dbReference type="SAM" id="Coils"/>
    </source>
</evidence>
<dbReference type="RefSeq" id="WP_231926550.1">
    <property type="nucleotide sequence ID" value="NZ_JBHLYF010000023.1"/>
</dbReference>
<evidence type="ECO:0000256" key="2">
    <source>
        <dbReference type="SAM" id="Phobius"/>
    </source>
</evidence>
<keyword evidence="5" id="KW-1185">Reference proteome</keyword>
<dbReference type="Pfam" id="PF01145">
    <property type="entry name" value="Band_7"/>
    <property type="match status" value="1"/>
</dbReference>
<evidence type="ECO:0000313" key="4">
    <source>
        <dbReference type="EMBL" id="SCG61458.1"/>
    </source>
</evidence>
<dbReference type="Proteomes" id="UP000198210">
    <property type="component" value="Chromosome I"/>
</dbReference>
<name>A0A1C5ISW5_9ACTN</name>
<feature type="transmembrane region" description="Helical" evidence="2">
    <location>
        <begin position="21"/>
        <end position="43"/>
    </location>
</feature>
<keyword evidence="2" id="KW-0812">Transmembrane</keyword>
<organism evidence="4 5">
    <name type="scientific">Micromonospora siamensis</name>
    <dbReference type="NCBI Taxonomy" id="299152"/>
    <lineage>
        <taxon>Bacteria</taxon>
        <taxon>Bacillati</taxon>
        <taxon>Actinomycetota</taxon>
        <taxon>Actinomycetes</taxon>
        <taxon>Micromonosporales</taxon>
        <taxon>Micromonosporaceae</taxon>
        <taxon>Micromonospora</taxon>
    </lineage>
</organism>
<keyword evidence="1" id="KW-0175">Coiled coil</keyword>
<evidence type="ECO:0000259" key="3">
    <source>
        <dbReference type="Pfam" id="PF01145"/>
    </source>
</evidence>
<protein>
    <submittedName>
        <fullName evidence="4">SPFH domain / Band 7 family protein</fullName>
    </submittedName>
</protein>
<dbReference type="InterPro" id="IPR001107">
    <property type="entry name" value="Band_7"/>
</dbReference>
<gene>
    <name evidence="4" type="ORF">GA0074704_3775</name>
</gene>
<accession>A0A1C5ISW5</accession>
<reference evidence="4 5" key="1">
    <citation type="submission" date="2016-06" db="EMBL/GenBank/DDBJ databases">
        <authorList>
            <person name="Kjaerup R.B."/>
            <person name="Dalgaard T.S."/>
            <person name="Juul-Madsen H.R."/>
        </authorList>
    </citation>
    <scope>NUCLEOTIDE SEQUENCE [LARGE SCALE GENOMIC DNA]</scope>
    <source>
        <strain evidence="4 5">DSM 45097</strain>
    </source>
</reference>
<proteinExistence type="predicted"/>
<evidence type="ECO:0000313" key="5">
    <source>
        <dbReference type="Proteomes" id="UP000198210"/>
    </source>
</evidence>
<dbReference type="EMBL" id="LT607751">
    <property type="protein sequence ID" value="SCG61458.1"/>
    <property type="molecule type" value="Genomic_DNA"/>
</dbReference>
<dbReference type="AlphaFoldDB" id="A0A1C5ISW5"/>
<keyword evidence="2" id="KW-0472">Membrane</keyword>
<keyword evidence="2" id="KW-1133">Transmembrane helix</keyword>
<sequence length="342" mass="36085">MNTPQYRRPPAGMPSGVPSRAFAIVGSVLAAVLVLIVAVGALVSGFDKTAGGEVGVVRNGGWLDDNRVRQVVPAGSARTWTGLYSTMHRYPAQQRFYTITADPARGDKTGVDVVNTPSSDGVEMGIEGTIYFTLNLDAKALAQFDTKFGTRQFRGVDGTLRYAYDGDEGWSSFLDAIVRPVIDNDLRIQISKFRCAELVSSCALVQNGAQRAPATGPGDPDAAGQANNTNIAKVQEAVNESLPKDLAEMLGGDFFEGIKFNLARVTLPQAVQEAVNKAQAAYAAVSEAQAKVAQARAEADANKTRQQGYNACSACAQIDIIKALPPGVTTYAPGAGATVPLK</sequence>
<feature type="domain" description="Band 7" evidence="3">
    <location>
        <begin position="51"/>
        <end position="299"/>
    </location>
</feature>
<feature type="coiled-coil region" evidence="1">
    <location>
        <begin position="278"/>
        <end position="305"/>
    </location>
</feature>